<organism evidence="2 3">
    <name type="scientific">Phialocephala subalpina</name>
    <dbReference type="NCBI Taxonomy" id="576137"/>
    <lineage>
        <taxon>Eukaryota</taxon>
        <taxon>Fungi</taxon>
        <taxon>Dikarya</taxon>
        <taxon>Ascomycota</taxon>
        <taxon>Pezizomycotina</taxon>
        <taxon>Leotiomycetes</taxon>
        <taxon>Helotiales</taxon>
        <taxon>Mollisiaceae</taxon>
        <taxon>Phialocephala</taxon>
        <taxon>Phialocephala fortinii species complex</taxon>
    </lineage>
</organism>
<gene>
    <name evidence="2" type="ORF">PAC_06030</name>
</gene>
<dbReference type="Proteomes" id="UP000184330">
    <property type="component" value="Unassembled WGS sequence"/>
</dbReference>
<reference evidence="2 3" key="1">
    <citation type="submission" date="2016-03" db="EMBL/GenBank/DDBJ databases">
        <authorList>
            <person name="Ploux O."/>
        </authorList>
    </citation>
    <scope>NUCLEOTIDE SEQUENCE [LARGE SCALE GENOMIC DNA]</scope>
    <source>
        <strain evidence="2 3">UAMH 11012</strain>
    </source>
</reference>
<evidence type="ECO:0000313" key="3">
    <source>
        <dbReference type="Proteomes" id="UP000184330"/>
    </source>
</evidence>
<accession>A0A1L7WTQ1</accession>
<evidence type="ECO:0000256" key="1">
    <source>
        <dbReference type="SAM" id="MobiDB-lite"/>
    </source>
</evidence>
<keyword evidence="3" id="KW-1185">Reference proteome</keyword>
<sequence>MPSRNSSNASSRATFQISPQIIINNPGSITLDLTINNNPAQSFGDLRLEQGPVVLVDLEAESAAPLDQVGGFLGEDARLDKADYCWLDEDEDSSDEDGHYFHKDDNPGLPDMSREYVEGLVGLPFRRSPTAQIPSYFRLTSDDLLRDPDNVKPFLERLLSQRSGNRQLFWSDKEDEKTNEVLHTPTCNPRIVSVSESGSEDENETSSMASRDSWICVSTSSLKGRSTNWMY</sequence>
<feature type="region of interest" description="Disordered" evidence="1">
    <location>
        <begin position="190"/>
        <end position="210"/>
    </location>
</feature>
<dbReference type="AlphaFoldDB" id="A0A1L7WTQ1"/>
<proteinExistence type="predicted"/>
<protein>
    <submittedName>
        <fullName evidence="2">Uncharacterized protein</fullName>
    </submittedName>
</protein>
<dbReference type="EMBL" id="FJOG01000007">
    <property type="protein sequence ID" value="CZR56142.1"/>
    <property type="molecule type" value="Genomic_DNA"/>
</dbReference>
<evidence type="ECO:0000313" key="2">
    <source>
        <dbReference type="EMBL" id="CZR56142.1"/>
    </source>
</evidence>
<name>A0A1L7WTQ1_9HELO</name>